<comment type="subcellular location">
    <subcellularLocation>
        <location evidence="2">Cytoplasm</location>
    </subcellularLocation>
</comment>
<dbReference type="InterPro" id="IPR003996">
    <property type="entry name" value="RTX_toxin-activating_protC_bac"/>
</dbReference>
<keyword evidence="2" id="KW-0204">Cytolysis</keyword>
<dbReference type="EMBL" id="CP034670">
    <property type="protein sequence ID" value="AZR60624.1"/>
    <property type="molecule type" value="Genomic_DNA"/>
</dbReference>
<dbReference type="RefSeq" id="WP_126984060.1">
    <property type="nucleotide sequence ID" value="NZ_CP034670.1"/>
</dbReference>
<proteinExistence type="inferred from homology"/>
<keyword evidence="2 3" id="KW-0808">Transferase</keyword>
<dbReference type="GO" id="GO:0031640">
    <property type="term" value="P:killing of cells of another organism"/>
    <property type="evidence" value="ECO:0007669"/>
    <property type="project" value="UniProtKB-KW"/>
</dbReference>
<dbReference type="PRINTS" id="PR01489">
    <property type="entry name" value="RTXTOXINC"/>
</dbReference>
<dbReference type="GO" id="GO:0005737">
    <property type="term" value="C:cytoplasm"/>
    <property type="evidence" value="ECO:0007669"/>
    <property type="project" value="UniProtKB-SubCell"/>
</dbReference>
<evidence type="ECO:0000256" key="2">
    <source>
        <dbReference type="RuleBase" id="RU368102"/>
    </source>
</evidence>
<comment type="similarity">
    <text evidence="1 2">Belongs to the RTX toxin acyltransferase family.</text>
</comment>
<sequence>MQFEGIDIISPALFPHEHWNRAEVLGAITWLWLHTPPYSEAPLMELGRYVLPALDNGQFALFAEQGSILGYFSWAMLSPETEAQYLQSDSVLHTPANWQSGSRIWIVDWFAPYGDSLKMKTLTQRYLFSKQPKAYALYHRSGPGKARIVRFAGRRADEEAT</sequence>
<keyword evidence="2 3" id="KW-0012">Acyltransferase</keyword>
<dbReference type="GO" id="GO:0009404">
    <property type="term" value="P:toxin metabolic process"/>
    <property type="evidence" value="ECO:0007669"/>
    <property type="project" value="UniProtKB-UniRule"/>
</dbReference>
<protein>
    <recommendedName>
        <fullName evidence="2">RTX toxin-activating lysine-acyltransferase</fullName>
        <ecNumber evidence="2">2.3.1.-</ecNumber>
    </recommendedName>
</protein>
<reference evidence="3 4" key="1">
    <citation type="submission" date="2018-12" db="EMBL/GenBank/DDBJ databases">
        <title>Genome sequencing of Eikenella corrodens KCOM 3110 (= JS217).</title>
        <authorList>
            <person name="Koo J.-K."/>
            <person name="Park S.-N."/>
            <person name="Lim Y.K."/>
        </authorList>
    </citation>
    <scope>NUCLEOTIDE SEQUENCE [LARGE SCALE GENOMIC DNA]</scope>
    <source>
        <strain evidence="3 4">KCOM 3110</strain>
    </source>
</reference>
<evidence type="ECO:0000256" key="1">
    <source>
        <dbReference type="ARBA" id="ARBA00005686"/>
    </source>
</evidence>
<name>A0A3S9SMG3_EIKCO</name>
<organism evidence="3 4">
    <name type="scientific">Eikenella corrodens</name>
    <dbReference type="NCBI Taxonomy" id="539"/>
    <lineage>
        <taxon>Bacteria</taxon>
        <taxon>Pseudomonadati</taxon>
        <taxon>Pseudomonadota</taxon>
        <taxon>Betaproteobacteria</taxon>
        <taxon>Neisseriales</taxon>
        <taxon>Neisseriaceae</taxon>
        <taxon>Eikenella</taxon>
    </lineage>
</organism>
<dbReference type="AlphaFoldDB" id="A0A3S9SMG3"/>
<dbReference type="GO" id="GO:0016746">
    <property type="term" value="F:acyltransferase activity"/>
    <property type="evidence" value="ECO:0007669"/>
    <property type="project" value="UniProtKB-UniRule"/>
</dbReference>
<evidence type="ECO:0000313" key="3">
    <source>
        <dbReference type="EMBL" id="AZR60624.1"/>
    </source>
</evidence>
<accession>A0A3S9SMG3</accession>
<dbReference type="OrthoDB" id="8596436at2"/>
<gene>
    <name evidence="3" type="ORF">ELB75_11800</name>
</gene>
<dbReference type="EC" id="2.3.1.-" evidence="2"/>
<dbReference type="Pfam" id="PF02794">
    <property type="entry name" value="HlyC"/>
    <property type="match status" value="1"/>
</dbReference>
<evidence type="ECO:0000313" key="4">
    <source>
        <dbReference type="Proteomes" id="UP000282435"/>
    </source>
</evidence>
<dbReference type="Proteomes" id="UP000282435">
    <property type="component" value="Chromosome"/>
</dbReference>
<keyword evidence="2" id="KW-0963">Cytoplasm</keyword>
<comment type="function">
    <text evidence="2">Involved in fatty acylation of protoxin at internal lysine residues, thereby converting it to the active toxin.</text>
</comment>